<reference evidence="2 3" key="1">
    <citation type="journal article" date="2019" name="New Phytol.">
        <title>Comparative genomics reveals unique wood-decay strategies and fruiting body development in the Schizophyllaceae.</title>
        <authorList>
            <person name="Almasi E."/>
            <person name="Sahu N."/>
            <person name="Krizsan K."/>
            <person name="Balint B."/>
            <person name="Kovacs G.M."/>
            <person name="Kiss B."/>
            <person name="Cseklye J."/>
            <person name="Drula E."/>
            <person name="Henrissat B."/>
            <person name="Nagy I."/>
            <person name="Chovatia M."/>
            <person name="Adam C."/>
            <person name="LaButti K."/>
            <person name="Lipzen A."/>
            <person name="Riley R."/>
            <person name="Grigoriev I.V."/>
            <person name="Nagy L.G."/>
        </authorList>
    </citation>
    <scope>NUCLEOTIDE SEQUENCE [LARGE SCALE GENOMIC DNA]</scope>
    <source>
        <strain evidence="2 3">NL-1724</strain>
    </source>
</reference>
<evidence type="ECO:0000313" key="2">
    <source>
        <dbReference type="EMBL" id="TRM58143.1"/>
    </source>
</evidence>
<evidence type="ECO:0000313" key="3">
    <source>
        <dbReference type="Proteomes" id="UP000320762"/>
    </source>
</evidence>
<dbReference type="AlphaFoldDB" id="A0A550C038"/>
<feature type="region of interest" description="Disordered" evidence="1">
    <location>
        <begin position="212"/>
        <end position="238"/>
    </location>
</feature>
<feature type="compositionally biased region" description="Polar residues" evidence="1">
    <location>
        <begin position="58"/>
        <end position="69"/>
    </location>
</feature>
<proteinExistence type="predicted"/>
<comment type="caution">
    <text evidence="2">The sequence shown here is derived from an EMBL/GenBank/DDBJ whole genome shotgun (WGS) entry which is preliminary data.</text>
</comment>
<evidence type="ECO:0000256" key="1">
    <source>
        <dbReference type="SAM" id="MobiDB-lite"/>
    </source>
</evidence>
<name>A0A550C038_9AGAR</name>
<feature type="compositionally biased region" description="Basic and acidic residues" evidence="1">
    <location>
        <begin position="352"/>
        <end position="363"/>
    </location>
</feature>
<organism evidence="2 3">
    <name type="scientific">Schizophyllum amplum</name>
    <dbReference type="NCBI Taxonomy" id="97359"/>
    <lineage>
        <taxon>Eukaryota</taxon>
        <taxon>Fungi</taxon>
        <taxon>Dikarya</taxon>
        <taxon>Basidiomycota</taxon>
        <taxon>Agaricomycotina</taxon>
        <taxon>Agaricomycetes</taxon>
        <taxon>Agaricomycetidae</taxon>
        <taxon>Agaricales</taxon>
        <taxon>Schizophyllaceae</taxon>
        <taxon>Schizophyllum</taxon>
    </lineage>
</organism>
<feature type="compositionally biased region" description="Basic and acidic residues" evidence="1">
    <location>
        <begin position="71"/>
        <end position="83"/>
    </location>
</feature>
<sequence length="363" mass="39085">MSNAPDDETAARWVALMRQRTISPRELLDAGPDFHSWLWDSFGAENAKETLLAKMETQPGQTAASSPTPDSEGREARTRDVKRSSGALELGDVEPEPRLPTPGAEMNPSSGAIDSSGDRVLEYRLSSDSATLERSDGPAQAALPGPSATRERSHEGEQKDKGKAPEVASERCQGCIDKNIPCTTKNSIKRKRSSLACKECSVKKQKCVRWDASVADDDDSSRKQTNKEGSGVGARKDVTDLVHARRKQHPWGPASVQAATREGRATVAAAVGLKRTGSDSDASVAAEIAQLTAVIKDCAGAWSGIFDRLADAIYGLTLQTMNASHESMQRGQQARRKRPGNPLIEVRKKRKLAEAEGSAKGKK</sequence>
<dbReference type="Proteomes" id="UP000320762">
    <property type="component" value="Unassembled WGS sequence"/>
</dbReference>
<keyword evidence="3" id="KW-1185">Reference proteome</keyword>
<feature type="region of interest" description="Disordered" evidence="1">
    <location>
        <begin position="325"/>
        <end position="363"/>
    </location>
</feature>
<feature type="compositionally biased region" description="Basic and acidic residues" evidence="1">
    <location>
        <begin position="149"/>
        <end position="164"/>
    </location>
</feature>
<feature type="region of interest" description="Disordered" evidence="1">
    <location>
        <begin position="51"/>
        <end position="169"/>
    </location>
</feature>
<dbReference type="EMBL" id="VDMD01000038">
    <property type="protein sequence ID" value="TRM58143.1"/>
    <property type="molecule type" value="Genomic_DNA"/>
</dbReference>
<protein>
    <submittedName>
        <fullName evidence="2">Uncharacterized protein</fullName>
    </submittedName>
</protein>
<gene>
    <name evidence="2" type="ORF">BD626DRAFT_634222</name>
</gene>
<accession>A0A550C038</accession>